<proteinExistence type="predicted"/>
<evidence type="ECO:0000313" key="1">
    <source>
        <dbReference type="EMBL" id="KAJ9558893.1"/>
    </source>
</evidence>
<dbReference type="EMBL" id="JARYMX010000003">
    <property type="protein sequence ID" value="KAJ9558893.1"/>
    <property type="molecule type" value="Genomic_DNA"/>
</dbReference>
<gene>
    <name evidence="1" type="ORF">OSB04_013507</name>
</gene>
<evidence type="ECO:0000313" key="2">
    <source>
        <dbReference type="Proteomes" id="UP001172457"/>
    </source>
</evidence>
<name>A0AA38TY53_9ASTR</name>
<comment type="caution">
    <text evidence="1">The sequence shown here is derived from an EMBL/GenBank/DDBJ whole genome shotgun (WGS) entry which is preliminary data.</text>
</comment>
<organism evidence="1 2">
    <name type="scientific">Centaurea solstitialis</name>
    <name type="common">yellow star-thistle</name>
    <dbReference type="NCBI Taxonomy" id="347529"/>
    <lineage>
        <taxon>Eukaryota</taxon>
        <taxon>Viridiplantae</taxon>
        <taxon>Streptophyta</taxon>
        <taxon>Embryophyta</taxon>
        <taxon>Tracheophyta</taxon>
        <taxon>Spermatophyta</taxon>
        <taxon>Magnoliopsida</taxon>
        <taxon>eudicotyledons</taxon>
        <taxon>Gunneridae</taxon>
        <taxon>Pentapetalae</taxon>
        <taxon>asterids</taxon>
        <taxon>campanulids</taxon>
        <taxon>Asterales</taxon>
        <taxon>Asteraceae</taxon>
        <taxon>Carduoideae</taxon>
        <taxon>Cardueae</taxon>
        <taxon>Centaureinae</taxon>
        <taxon>Centaurea</taxon>
    </lineage>
</organism>
<sequence length="97" mass="11285">MLQCAEHQLNHRQKTWARMHDTTVNYQVESCKLLQMHSKCSMKCLNKKAQTNGVYENDCADYMLTIDSNASRLEAVSTKLFTPLIWNLLTSSFFLHE</sequence>
<accession>A0AA38TY53</accession>
<reference evidence="1" key="1">
    <citation type="submission" date="2023-03" db="EMBL/GenBank/DDBJ databases">
        <title>Chromosome-scale reference genome and RAD-based genetic map of yellow starthistle (Centaurea solstitialis) reveal putative structural variation and QTLs associated with invader traits.</title>
        <authorList>
            <person name="Reatini B."/>
            <person name="Cang F.A."/>
            <person name="Jiang Q."/>
            <person name="Mckibben M.T.W."/>
            <person name="Barker M.S."/>
            <person name="Rieseberg L.H."/>
            <person name="Dlugosch K.M."/>
        </authorList>
    </citation>
    <scope>NUCLEOTIDE SEQUENCE</scope>
    <source>
        <strain evidence="1">CAN-66</strain>
        <tissue evidence="1">Leaf</tissue>
    </source>
</reference>
<protein>
    <submittedName>
        <fullName evidence="1">Uncharacterized protein</fullName>
    </submittedName>
</protein>
<dbReference type="AlphaFoldDB" id="A0AA38TY53"/>
<keyword evidence="2" id="KW-1185">Reference proteome</keyword>
<dbReference type="Proteomes" id="UP001172457">
    <property type="component" value="Chromosome 3"/>
</dbReference>